<feature type="transmembrane region" description="Helical" evidence="3">
    <location>
        <begin position="222"/>
        <end position="245"/>
    </location>
</feature>
<dbReference type="PANTHER" id="PTHR45138">
    <property type="entry name" value="REGULATORY COMPONENTS OF SENSORY TRANSDUCTION SYSTEM"/>
    <property type="match status" value="1"/>
</dbReference>
<feature type="transmembrane region" description="Helical" evidence="3">
    <location>
        <begin position="7"/>
        <end position="25"/>
    </location>
</feature>
<dbReference type="PROSITE" id="PS50887">
    <property type="entry name" value="GGDEF"/>
    <property type="match status" value="1"/>
</dbReference>
<sequence>MLRTPLAAVSMAAGVSGLLLNLFNVRLSLGSVGATLGTHPVTALMIILLSFEILLFRLGKKRPLWRLLLLISGIVILGWNLFLPDQLHALFSNWSAVADSRMGTDTTLLLGALVLSMLLAGKNNGLGGAFAAFAVFALLFSFMEHSFNVYFLETHLALSTLVALIPACFAVLTIYAHHPVMRLFLIGDAIGARTRFLFGASCFLPWFGGLVIYRIVDAPVRAFPVEAAVLSLIICAMTAIVLYSGRMQEKGDSHRRMLERHMAHVAHHDALTGVLNREGTQSHLNFLWRRFVIEQRSVGVILLDIDYFKKINDSYGHDVGDKVLVSLCQQIRPFIRSDDALGRWGGEEFLILVDGAQIAGATAVCQRIREAILEMHAPDGRPFPCGVTASFGVSVLLETDTGVAASLKRADLALYRAKDCGRDQVQFYENDDQGIVAA</sequence>
<name>A0A2T0W4S2_9RHOB</name>
<evidence type="ECO:0000313" key="5">
    <source>
        <dbReference type="EMBL" id="PRY80433.1"/>
    </source>
</evidence>
<evidence type="ECO:0000256" key="2">
    <source>
        <dbReference type="ARBA" id="ARBA00034247"/>
    </source>
</evidence>
<feature type="transmembrane region" description="Helical" evidence="3">
    <location>
        <begin position="126"/>
        <end position="143"/>
    </location>
</feature>
<dbReference type="PANTHER" id="PTHR45138:SF9">
    <property type="entry name" value="DIGUANYLATE CYCLASE DGCM-RELATED"/>
    <property type="match status" value="1"/>
</dbReference>
<feature type="transmembrane region" description="Helical" evidence="3">
    <location>
        <begin position="196"/>
        <end position="216"/>
    </location>
</feature>
<feature type="domain" description="GGDEF" evidence="4">
    <location>
        <begin position="296"/>
        <end position="430"/>
    </location>
</feature>
<feature type="transmembrane region" description="Helical" evidence="3">
    <location>
        <begin position="37"/>
        <end position="56"/>
    </location>
</feature>
<dbReference type="EMBL" id="PVTP01000001">
    <property type="protein sequence ID" value="PRY80433.1"/>
    <property type="molecule type" value="Genomic_DNA"/>
</dbReference>
<accession>A0A2T0W4S2</accession>
<dbReference type="Gene3D" id="3.30.70.270">
    <property type="match status" value="1"/>
</dbReference>
<dbReference type="SMART" id="SM00267">
    <property type="entry name" value="GGDEF"/>
    <property type="match status" value="1"/>
</dbReference>
<keyword evidence="3" id="KW-0812">Transmembrane</keyword>
<reference evidence="5 6" key="1">
    <citation type="submission" date="2018-03" db="EMBL/GenBank/DDBJ databases">
        <title>Genomic Encyclopedia of Archaeal and Bacterial Type Strains, Phase II (KMG-II): from individual species to whole genera.</title>
        <authorList>
            <person name="Goeker M."/>
        </authorList>
    </citation>
    <scope>NUCLEOTIDE SEQUENCE [LARGE SCALE GENOMIC DNA]</scope>
    <source>
        <strain evidence="5 6">DSM 101533</strain>
    </source>
</reference>
<evidence type="ECO:0000256" key="1">
    <source>
        <dbReference type="ARBA" id="ARBA00012528"/>
    </source>
</evidence>
<dbReference type="CDD" id="cd01949">
    <property type="entry name" value="GGDEF"/>
    <property type="match status" value="1"/>
</dbReference>
<comment type="catalytic activity">
    <reaction evidence="2">
        <text>2 GTP = 3',3'-c-di-GMP + 2 diphosphate</text>
        <dbReference type="Rhea" id="RHEA:24898"/>
        <dbReference type="ChEBI" id="CHEBI:33019"/>
        <dbReference type="ChEBI" id="CHEBI:37565"/>
        <dbReference type="ChEBI" id="CHEBI:58805"/>
        <dbReference type="EC" id="2.7.7.65"/>
    </reaction>
</comment>
<feature type="transmembrane region" description="Helical" evidence="3">
    <location>
        <begin position="155"/>
        <end position="175"/>
    </location>
</feature>
<dbReference type="AlphaFoldDB" id="A0A2T0W4S2"/>
<dbReference type="InterPro" id="IPR050469">
    <property type="entry name" value="Diguanylate_Cyclase"/>
</dbReference>
<dbReference type="GO" id="GO:0052621">
    <property type="term" value="F:diguanylate cyclase activity"/>
    <property type="evidence" value="ECO:0007669"/>
    <property type="project" value="UniProtKB-EC"/>
</dbReference>
<evidence type="ECO:0000256" key="3">
    <source>
        <dbReference type="SAM" id="Phobius"/>
    </source>
</evidence>
<dbReference type="SUPFAM" id="SSF55073">
    <property type="entry name" value="Nucleotide cyclase"/>
    <property type="match status" value="1"/>
</dbReference>
<dbReference type="EC" id="2.7.7.65" evidence="1"/>
<dbReference type="Proteomes" id="UP000238007">
    <property type="component" value="Unassembled WGS sequence"/>
</dbReference>
<dbReference type="InterPro" id="IPR043128">
    <property type="entry name" value="Rev_trsase/Diguanyl_cyclase"/>
</dbReference>
<dbReference type="NCBIfam" id="TIGR00254">
    <property type="entry name" value="GGDEF"/>
    <property type="match status" value="1"/>
</dbReference>
<proteinExistence type="predicted"/>
<dbReference type="Pfam" id="PF00990">
    <property type="entry name" value="GGDEF"/>
    <property type="match status" value="1"/>
</dbReference>
<protein>
    <recommendedName>
        <fullName evidence="1">diguanylate cyclase</fullName>
        <ecNumber evidence="1">2.7.7.65</ecNumber>
    </recommendedName>
</protein>
<keyword evidence="6" id="KW-1185">Reference proteome</keyword>
<evidence type="ECO:0000259" key="4">
    <source>
        <dbReference type="PROSITE" id="PS50887"/>
    </source>
</evidence>
<dbReference type="FunFam" id="3.30.70.270:FF:000001">
    <property type="entry name" value="Diguanylate cyclase domain protein"/>
    <property type="match status" value="1"/>
</dbReference>
<feature type="transmembrane region" description="Helical" evidence="3">
    <location>
        <begin position="63"/>
        <end position="82"/>
    </location>
</feature>
<dbReference type="InterPro" id="IPR000160">
    <property type="entry name" value="GGDEF_dom"/>
</dbReference>
<organism evidence="5 6">
    <name type="scientific">Yoonia maritima</name>
    <dbReference type="NCBI Taxonomy" id="1435347"/>
    <lineage>
        <taxon>Bacteria</taxon>
        <taxon>Pseudomonadati</taxon>
        <taxon>Pseudomonadota</taxon>
        <taxon>Alphaproteobacteria</taxon>
        <taxon>Rhodobacterales</taxon>
        <taxon>Paracoccaceae</taxon>
        <taxon>Yoonia</taxon>
    </lineage>
</organism>
<evidence type="ECO:0000313" key="6">
    <source>
        <dbReference type="Proteomes" id="UP000238007"/>
    </source>
</evidence>
<gene>
    <name evidence="5" type="ORF">CLV80_101285</name>
</gene>
<dbReference type="InterPro" id="IPR029787">
    <property type="entry name" value="Nucleotide_cyclase"/>
</dbReference>
<feature type="transmembrane region" description="Helical" evidence="3">
    <location>
        <begin position="102"/>
        <end position="119"/>
    </location>
</feature>
<keyword evidence="3" id="KW-0472">Membrane</keyword>
<comment type="caution">
    <text evidence="5">The sequence shown here is derived from an EMBL/GenBank/DDBJ whole genome shotgun (WGS) entry which is preliminary data.</text>
</comment>
<keyword evidence="3" id="KW-1133">Transmembrane helix</keyword>